<keyword evidence="2" id="KW-0614">Plasmid</keyword>
<dbReference type="OrthoDB" id="3948624at2"/>
<accession>A0A9N7CX84</accession>
<geneLocation type="plasmid" evidence="2">
    <name>pKNA02</name>
</geneLocation>
<dbReference type="EMBL" id="CP019877">
    <property type="protein sequence ID" value="AQU89275.1"/>
    <property type="molecule type" value="Genomic_DNA"/>
</dbReference>
<name>A0A9N7CX84_9PROT</name>
<reference evidence="3 5" key="2">
    <citation type="submission" date="2017-06" db="EMBL/GenBank/DDBJ databases">
        <title>A draft genome sequence of Komagataeibacter nataicola LMG 1536.</title>
        <authorList>
            <person name="Skraban J."/>
            <person name="Cleenwerck I."/>
            <person name="Vandamme P."/>
            <person name="Trcek J."/>
        </authorList>
    </citation>
    <scope>NUCLEOTIDE SEQUENCE [LARGE SCALE GENOMIC DNA]</scope>
    <source>
        <strain evidence="3 5">LMG 1536</strain>
    </source>
</reference>
<dbReference type="Proteomes" id="UP000189683">
    <property type="component" value="Plasmid pKNA02"/>
</dbReference>
<evidence type="ECO:0000313" key="4">
    <source>
        <dbReference type="Proteomes" id="UP000189683"/>
    </source>
</evidence>
<evidence type="ECO:0000313" key="2">
    <source>
        <dbReference type="EMBL" id="AQU89275.1"/>
    </source>
</evidence>
<dbReference type="KEGG" id="kna:B0W47_16990"/>
<keyword evidence="1" id="KW-0472">Membrane</keyword>
<keyword evidence="5" id="KW-1185">Reference proteome</keyword>
<dbReference type="RefSeq" id="WP_078528496.1">
    <property type="nucleotide sequence ID" value="NZ_CP019877.1"/>
</dbReference>
<organism evidence="2 4">
    <name type="scientific">Komagataeibacter nataicola</name>
    <dbReference type="NCBI Taxonomy" id="265960"/>
    <lineage>
        <taxon>Bacteria</taxon>
        <taxon>Pseudomonadati</taxon>
        <taxon>Pseudomonadota</taxon>
        <taxon>Alphaproteobacteria</taxon>
        <taxon>Acetobacterales</taxon>
        <taxon>Acetobacteraceae</taxon>
        <taxon>Komagataeibacter</taxon>
    </lineage>
</organism>
<evidence type="ECO:0000313" key="3">
    <source>
        <dbReference type="EMBL" id="PYD65164.1"/>
    </source>
</evidence>
<feature type="transmembrane region" description="Helical" evidence="1">
    <location>
        <begin position="463"/>
        <end position="492"/>
    </location>
</feature>
<dbReference type="EMBL" id="NIRT01000040">
    <property type="protein sequence ID" value="PYD65164.1"/>
    <property type="molecule type" value="Genomic_DNA"/>
</dbReference>
<dbReference type="Proteomes" id="UP000247512">
    <property type="component" value="Unassembled WGS sequence"/>
</dbReference>
<dbReference type="AlphaFoldDB" id="A0A9N7CX84"/>
<proteinExistence type="predicted"/>
<evidence type="ECO:0000313" key="5">
    <source>
        <dbReference type="Proteomes" id="UP000247512"/>
    </source>
</evidence>
<gene>
    <name evidence="2" type="ORF">B0W47_16990</name>
    <name evidence="3" type="ORF">CDI09_15085</name>
</gene>
<keyword evidence="1" id="KW-1133">Transmembrane helix</keyword>
<sequence>MAERIIHTADLSAISGGLRTLSRNIEDVGERIDKVDDTVTITRKELFDLQAQFHQFLDIYNRATQVSLAETRLIKIRQELTSKFGHYDDVRRAAVGLLQATDISVVHTATMRDITEELMVLTPAYWLAPALVALAAWLRDDQPLAQRALGEALRRDDEKTSLFFALISRRAGRGNACATWLDRFLGQQNPMQLKRQTIILINATAGGVFGPNVQQVCYERLQAWIGELSDRAGFVEEQRVQWREALLSKIPEDQHGARYPHLERLCTNWADLNGQLNCAGLNTVFLDYMREIFESPLPASTRLAEAVDDLLTHLVTDHDAAELPLRKEEARLQSIIAQDGRVDIAEKHHDLEREAFEENVSFTQLLTNAAMHAERSGASRASQRLAFALSRAWVHNAFSDLTIETRRNQPDTAYLQIGNWTGQTHDGTEEKALRSSLEQHIHSECLAALALVKLGPKHVICGILGVLLLLSMFTGNFIFAFIGAALLAWVFFEYRGLEKKRDMVRDSFDRRAQSEKADLDGCLAEYVEWLRDFAARDAVATQTNAYIDAIAPDSHLALREESSRRILSNS</sequence>
<evidence type="ECO:0000256" key="1">
    <source>
        <dbReference type="SAM" id="Phobius"/>
    </source>
</evidence>
<reference evidence="2 4" key="1">
    <citation type="submission" date="2017-02" db="EMBL/GenBank/DDBJ databases">
        <title>zhang.</title>
        <authorList>
            <person name="Zhang H."/>
        </authorList>
    </citation>
    <scope>NUCLEOTIDE SEQUENCE [LARGE SCALE GENOMIC DNA]</scope>
    <source>
        <strain evidence="2 4">RZS01</strain>
        <plasmid evidence="2">pKNA02</plasmid>
        <plasmid evidence="4">pkna02</plasmid>
    </source>
</reference>
<keyword evidence="1" id="KW-0812">Transmembrane</keyword>
<geneLocation type="plasmid" evidence="4">
    <name>pkna02</name>
</geneLocation>
<protein>
    <submittedName>
        <fullName evidence="2">Uncharacterized protein</fullName>
    </submittedName>
</protein>